<organism evidence="3 4">
    <name type="scientific">Sphingomonas ginkgonis</name>
    <dbReference type="NCBI Taxonomy" id="2315330"/>
    <lineage>
        <taxon>Bacteria</taxon>
        <taxon>Pseudomonadati</taxon>
        <taxon>Pseudomonadota</taxon>
        <taxon>Alphaproteobacteria</taxon>
        <taxon>Sphingomonadales</taxon>
        <taxon>Sphingomonadaceae</taxon>
        <taxon>Sphingomonas</taxon>
    </lineage>
</organism>
<dbReference type="Pfam" id="PF07811">
    <property type="entry name" value="TadE"/>
    <property type="match status" value="1"/>
</dbReference>
<gene>
    <name evidence="3" type="ORF">HMF7854_08460</name>
</gene>
<protein>
    <recommendedName>
        <fullName evidence="2">TadE-like domain-containing protein</fullName>
    </recommendedName>
</protein>
<dbReference type="InterPro" id="IPR012495">
    <property type="entry name" value="TadE-like_dom"/>
</dbReference>
<feature type="domain" description="TadE-like" evidence="2">
    <location>
        <begin position="16"/>
        <end position="55"/>
    </location>
</feature>
<comment type="caution">
    <text evidence="3">The sequence shown here is derived from an EMBL/GenBank/DDBJ whole genome shotgun (WGS) entry which is preliminary data.</text>
</comment>
<keyword evidence="4" id="KW-1185">Reference proteome</keyword>
<name>A0A3R9WQD3_9SPHN</name>
<evidence type="ECO:0000256" key="1">
    <source>
        <dbReference type="SAM" id="Phobius"/>
    </source>
</evidence>
<evidence type="ECO:0000259" key="2">
    <source>
        <dbReference type="Pfam" id="PF07811"/>
    </source>
</evidence>
<evidence type="ECO:0000313" key="4">
    <source>
        <dbReference type="Proteomes" id="UP000274661"/>
    </source>
</evidence>
<reference evidence="3 4" key="1">
    <citation type="submission" date="2018-12" db="EMBL/GenBank/DDBJ databases">
        <title>Sphingomonas sp. HMF7854 Genome sequencing and assembly.</title>
        <authorList>
            <person name="Cha I."/>
            <person name="Kang H."/>
            <person name="Kim H."/>
            <person name="Kang J."/>
            <person name="Joh K."/>
        </authorList>
    </citation>
    <scope>NUCLEOTIDE SEQUENCE [LARGE SCALE GENOMIC DNA]</scope>
    <source>
        <strain evidence="3 4">HMF7854</strain>
    </source>
</reference>
<keyword evidence="1" id="KW-1133">Transmembrane helix</keyword>
<dbReference type="Proteomes" id="UP000274661">
    <property type="component" value="Unassembled WGS sequence"/>
</dbReference>
<keyword evidence="1" id="KW-0472">Membrane</keyword>
<evidence type="ECO:0000313" key="3">
    <source>
        <dbReference type="EMBL" id="RST30869.1"/>
    </source>
</evidence>
<dbReference type="AlphaFoldDB" id="A0A3R9WQD3"/>
<accession>A0A3R9WQD3</accession>
<sequence length="178" mass="19051">MMRRPLPSLLLDDRAAAIIELALLAPVLVLTYAGIADISTAYSRKLALEQGAQRAIEKIMQTTEDSTVEGTLATEAVCQVNGTNSDGTCKSTPITTANVTVTYRLDCTNKSTYAITSTTTTNSADTLTWTCPTGTLMAQYISVVVTDKYTPTFPIHFTGYDSSDGTYHLSATAGMRTS</sequence>
<feature type="transmembrane region" description="Helical" evidence="1">
    <location>
        <begin position="15"/>
        <end position="35"/>
    </location>
</feature>
<dbReference type="EMBL" id="RWJF01000001">
    <property type="protein sequence ID" value="RST30869.1"/>
    <property type="molecule type" value="Genomic_DNA"/>
</dbReference>
<proteinExistence type="predicted"/>
<keyword evidence="1" id="KW-0812">Transmembrane</keyword>